<dbReference type="GO" id="GO:0071222">
    <property type="term" value="P:cellular response to lipopolysaccharide"/>
    <property type="evidence" value="ECO:0007669"/>
    <property type="project" value="TreeGrafter"/>
</dbReference>
<accession>A0A4U5VGK5</accession>
<protein>
    <submittedName>
        <fullName evidence="15">HERV-H LTR-associating protein 2</fullName>
    </submittedName>
</protein>
<evidence type="ECO:0000256" key="7">
    <source>
        <dbReference type="ARBA" id="ARBA00023157"/>
    </source>
</evidence>
<dbReference type="GO" id="GO:0031295">
    <property type="term" value="P:T cell costimulation"/>
    <property type="evidence" value="ECO:0007669"/>
    <property type="project" value="TreeGrafter"/>
</dbReference>
<reference evidence="15 16" key="1">
    <citation type="submission" date="2019-01" db="EMBL/GenBank/DDBJ databases">
        <title>Genome Assembly of Collichthys lucidus.</title>
        <authorList>
            <person name="Cai M."/>
            <person name="Xiao S."/>
        </authorList>
    </citation>
    <scope>NUCLEOTIDE SEQUENCE [LARGE SCALE GENOMIC DNA]</scope>
    <source>
        <strain evidence="15">JT15FE1705JMU</strain>
        <tissue evidence="15">Muscle</tissue>
    </source>
</reference>
<sequence>MSAIYTWVCFFLWIGFTTQNKTPDVAVTCLVSEDCVLPCSFQAGTKETIEWFRQEVVIYKFERDKKKDDDDDDDDNDSDEEDDDDSSEEHFEHFEHEQLAGRATIVPHLISRGNATLILRRTVLKDRGTYRCHVNTTRGQHNAKVILKVEAPIRGLSLELTRLSGYEEMKCTVRNVFPSPRVTWATEPPTFEDLRPVTRMLADKQGLYTVDSRLKRIKGQPDLIYICKVTTSYGGPSWTASLREREIRGTQGRDLTIPCHAPHYLNNPSLHWSFSNGEDPSHILTYDSQTGHSDSTSPWDNHVELDGFRVPFGDGSLRLMDPKHSEHTGSYTCVFSLPYNTHTERTDVTIDSPFGKAQTAEAASHWWIVGLVILGLVLALTGMLVYLKMRGSASKPRNDPEEVTELHLVKDAPADLSESSAFAVGGTNGQSGHQTGNQLT</sequence>
<dbReference type="InterPro" id="IPR003599">
    <property type="entry name" value="Ig_sub"/>
</dbReference>
<feature type="signal peptide" evidence="13">
    <location>
        <begin position="1"/>
        <end position="19"/>
    </location>
</feature>
<evidence type="ECO:0000256" key="10">
    <source>
        <dbReference type="ARBA" id="ARBA00023319"/>
    </source>
</evidence>
<dbReference type="STRING" id="240159.A0A4U5VGK5"/>
<organism evidence="15 16">
    <name type="scientific">Collichthys lucidus</name>
    <name type="common">Big head croaker</name>
    <name type="synonym">Sciaena lucida</name>
    <dbReference type="NCBI Taxonomy" id="240159"/>
    <lineage>
        <taxon>Eukaryota</taxon>
        <taxon>Metazoa</taxon>
        <taxon>Chordata</taxon>
        <taxon>Craniata</taxon>
        <taxon>Vertebrata</taxon>
        <taxon>Euteleostomi</taxon>
        <taxon>Actinopterygii</taxon>
        <taxon>Neopterygii</taxon>
        <taxon>Teleostei</taxon>
        <taxon>Neoteleostei</taxon>
        <taxon>Acanthomorphata</taxon>
        <taxon>Eupercaria</taxon>
        <taxon>Sciaenidae</taxon>
        <taxon>Collichthys</taxon>
    </lineage>
</organism>
<evidence type="ECO:0000256" key="11">
    <source>
        <dbReference type="SAM" id="MobiDB-lite"/>
    </source>
</evidence>
<dbReference type="AlphaFoldDB" id="A0A4U5VGK5"/>
<dbReference type="EMBL" id="CM014096">
    <property type="protein sequence ID" value="TKS87384.1"/>
    <property type="molecule type" value="Genomic_DNA"/>
</dbReference>
<dbReference type="PROSITE" id="PS50835">
    <property type="entry name" value="IG_LIKE"/>
    <property type="match status" value="2"/>
</dbReference>
<dbReference type="Proteomes" id="UP000298787">
    <property type="component" value="Chromosome 19"/>
</dbReference>
<keyword evidence="9" id="KW-0325">Glycoprotein</keyword>
<evidence type="ECO:0000256" key="8">
    <source>
        <dbReference type="ARBA" id="ARBA00023170"/>
    </source>
</evidence>
<dbReference type="GO" id="GO:0007166">
    <property type="term" value="P:cell surface receptor signaling pathway"/>
    <property type="evidence" value="ECO:0007669"/>
    <property type="project" value="TreeGrafter"/>
</dbReference>
<evidence type="ECO:0000256" key="12">
    <source>
        <dbReference type="SAM" id="Phobius"/>
    </source>
</evidence>
<feature type="transmembrane region" description="Helical" evidence="12">
    <location>
        <begin position="366"/>
        <end position="387"/>
    </location>
</feature>
<dbReference type="GO" id="GO:0009897">
    <property type="term" value="C:external side of plasma membrane"/>
    <property type="evidence" value="ECO:0007669"/>
    <property type="project" value="TreeGrafter"/>
</dbReference>
<evidence type="ECO:0000313" key="16">
    <source>
        <dbReference type="Proteomes" id="UP000298787"/>
    </source>
</evidence>
<dbReference type="SMART" id="SM00406">
    <property type="entry name" value="IGv"/>
    <property type="match status" value="2"/>
</dbReference>
<dbReference type="InterPro" id="IPR013783">
    <property type="entry name" value="Ig-like_fold"/>
</dbReference>
<keyword evidence="7" id="KW-1015">Disulfide bond</keyword>
<dbReference type="InterPro" id="IPR036179">
    <property type="entry name" value="Ig-like_dom_sf"/>
</dbReference>
<dbReference type="Gene3D" id="2.60.40.10">
    <property type="entry name" value="Immunoglobulins"/>
    <property type="match status" value="3"/>
</dbReference>
<dbReference type="GO" id="GO:0042130">
    <property type="term" value="P:negative regulation of T cell proliferation"/>
    <property type="evidence" value="ECO:0007669"/>
    <property type="project" value="TreeGrafter"/>
</dbReference>
<evidence type="ECO:0000256" key="4">
    <source>
        <dbReference type="ARBA" id="ARBA00022729"/>
    </source>
</evidence>
<feature type="domain" description="Ig-like" evidence="14">
    <location>
        <begin position="236"/>
        <end position="349"/>
    </location>
</feature>
<evidence type="ECO:0000256" key="3">
    <source>
        <dbReference type="ARBA" id="ARBA00022692"/>
    </source>
</evidence>
<dbReference type="InterPro" id="IPR013106">
    <property type="entry name" value="Ig_V-set"/>
</dbReference>
<feature type="compositionally biased region" description="Acidic residues" evidence="11">
    <location>
        <begin position="69"/>
        <end position="87"/>
    </location>
</feature>
<evidence type="ECO:0000256" key="2">
    <source>
        <dbReference type="ARBA" id="ARBA00022475"/>
    </source>
</evidence>
<feature type="compositionally biased region" description="Polar residues" evidence="11">
    <location>
        <begin position="430"/>
        <end position="440"/>
    </location>
</feature>
<keyword evidence="6 12" id="KW-0472">Membrane</keyword>
<evidence type="ECO:0000256" key="5">
    <source>
        <dbReference type="ARBA" id="ARBA00022989"/>
    </source>
</evidence>
<dbReference type="GO" id="GO:0042102">
    <property type="term" value="P:positive regulation of T cell proliferation"/>
    <property type="evidence" value="ECO:0007669"/>
    <property type="project" value="TreeGrafter"/>
</dbReference>
<dbReference type="Pfam" id="PF07686">
    <property type="entry name" value="V-set"/>
    <property type="match status" value="1"/>
</dbReference>
<dbReference type="PANTHER" id="PTHR25466">
    <property type="entry name" value="T-LYMPHOCYTE ACTIVATION ANTIGEN"/>
    <property type="match status" value="1"/>
</dbReference>
<dbReference type="GO" id="GO:0006955">
    <property type="term" value="P:immune response"/>
    <property type="evidence" value="ECO:0007669"/>
    <property type="project" value="TreeGrafter"/>
</dbReference>
<proteinExistence type="predicted"/>
<dbReference type="SUPFAM" id="SSF48726">
    <property type="entry name" value="Immunoglobulin"/>
    <property type="match status" value="3"/>
</dbReference>
<comment type="subcellular location">
    <subcellularLocation>
        <location evidence="1">Cell membrane</location>
        <topology evidence="1">Single-pass type I membrane protein</topology>
    </subcellularLocation>
</comment>
<evidence type="ECO:0000259" key="14">
    <source>
        <dbReference type="PROSITE" id="PS50835"/>
    </source>
</evidence>
<dbReference type="InterPro" id="IPR051713">
    <property type="entry name" value="T-cell_Activation_Regulation"/>
</dbReference>
<feature type="domain" description="Ig-like" evidence="14">
    <location>
        <begin position="23"/>
        <end position="148"/>
    </location>
</feature>
<dbReference type="PANTHER" id="PTHR25466:SF14">
    <property type="entry name" value="BUTYROPHILIN SUBFAMILY 2 MEMBER A2-LIKE-RELATED"/>
    <property type="match status" value="1"/>
</dbReference>
<evidence type="ECO:0000256" key="6">
    <source>
        <dbReference type="ARBA" id="ARBA00023136"/>
    </source>
</evidence>
<keyword evidence="2" id="KW-1003">Cell membrane</keyword>
<feature type="region of interest" description="Disordered" evidence="11">
    <location>
        <begin position="66"/>
        <end position="93"/>
    </location>
</feature>
<feature type="region of interest" description="Disordered" evidence="11">
    <location>
        <begin position="421"/>
        <end position="440"/>
    </location>
</feature>
<name>A0A4U5VGK5_COLLU</name>
<feature type="chain" id="PRO_5020706699" evidence="13">
    <location>
        <begin position="20"/>
        <end position="440"/>
    </location>
</feature>
<dbReference type="SMART" id="SM00409">
    <property type="entry name" value="IG"/>
    <property type="match status" value="2"/>
</dbReference>
<keyword evidence="5 12" id="KW-1133">Transmembrane helix</keyword>
<evidence type="ECO:0000256" key="1">
    <source>
        <dbReference type="ARBA" id="ARBA00004251"/>
    </source>
</evidence>
<keyword evidence="16" id="KW-1185">Reference proteome</keyword>
<keyword evidence="4 13" id="KW-0732">Signal</keyword>
<gene>
    <name evidence="15" type="ORF">D9C73_021508</name>
</gene>
<keyword evidence="3 12" id="KW-0812">Transmembrane</keyword>
<evidence type="ECO:0000256" key="9">
    <source>
        <dbReference type="ARBA" id="ARBA00023180"/>
    </source>
</evidence>
<dbReference type="InterPro" id="IPR007110">
    <property type="entry name" value="Ig-like_dom"/>
</dbReference>
<evidence type="ECO:0000313" key="15">
    <source>
        <dbReference type="EMBL" id="TKS87384.1"/>
    </source>
</evidence>
<keyword evidence="10" id="KW-0393">Immunoglobulin domain</keyword>
<keyword evidence="8" id="KW-0675">Receptor</keyword>
<evidence type="ECO:0000256" key="13">
    <source>
        <dbReference type="SAM" id="SignalP"/>
    </source>
</evidence>